<dbReference type="PANTHER" id="PTHR38008">
    <property type="entry name" value="HEMOLYSIN-RELATED"/>
    <property type="match status" value="1"/>
</dbReference>
<proteinExistence type="predicted"/>
<dbReference type="EMBL" id="OOIN01000041">
    <property type="protein sequence ID" value="SPO31840.1"/>
    <property type="molecule type" value="Genomic_DNA"/>
</dbReference>
<protein>
    <recommendedName>
        <fullName evidence="5">DUF333 domain-containing protein</fullName>
    </recommendedName>
</protein>
<sequence length="94" mass="10478">MVRFSSFITLSIFALCCITMSSAVQIANPASEYCVQQGGTLETVKDEQGNQVGMCRLPDGRLVDEWDYFRSQNDPDYVPETDNKPASCQAVFKN</sequence>
<dbReference type="InterPro" id="IPR005590">
    <property type="entry name" value="DUF333"/>
</dbReference>
<keyword evidence="2" id="KW-0732">Signal</keyword>
<dbReference type="PANTHER" id="PTHR38008:SF2">
    <property type="entry name" value="HEMOLYSIN"/>
    <property type="match status" value="1"/>
</dbReference>
<feature type="chain" id="PRO_5022797028" description="DUF333 domain-containing protein" evidence="2">
    <location>
        <begin position="24"/>
        <end position="94"/>
    </location>
</feature>
<dbReference type="Pfam" id="PF03891">
    <property type="entry name" value="DUF333"/>
    <property type="match status" value="1"/>
</dbReference>
<keyword evidence="4" id="KW-1185">Reference proteome</keyword>
<accession>A0A5C3EP07</accession>
<reference evidence="3 4" key="1">
    <citation type="submission" date="2018-03" db="EMBL/GenBank/DDBJ databases">
        <authorList>
            <person name="Guldener U."/>
        </authorList>
    </citation>
    <scope>NUCLEOTIDE SEQUENCE [LARGE SCALE GENOMIC DNA]</scope>
    <source>
        <strain evidence="3 4">NBRC100155</strain>
    </source>
</reference>
<evidence type="ECO:0000313" key="3">
    <source>
        <dbReference type="EMBL" id="SPO31840.1"/>
    </source>
</evidence>
<dbReference type="Proteomes" id="UP000324022">
    <property type="component" value="Unassembled WGS sequence"/>
</dbReference>
<evidence type="ECO:0000256" key="2">
    <source>
        <dbReference type="SAM" id="SignalP"/>
    </source>
</evidence>
<organism evidence="3 4">
    <name type="scientific">Ustilago trichophora</name>
    <dbReference type="NCBI Taxonomy" id="86804"/>
    <lineage>
        <taxon>Eukaryota</taxon>
        <taxon>Fungi</taxon>
        <taxon>Dikarya</taxon>
        <taxon>Basidiomycota</taxon>
        <taxon>Ustilaginomycotina</taxon>
        <taxon>Ustilaginomycetes</taxon>
        <taxon>Ustilaginales</taxon>
        <taxon>Ustilaginaceae</taxon>
        <taxon>Ustilago</taxon>
    </lineage>
</organism>
<evidence type="ECO:0008006" key="5">
    <source>
        <dbReference type="Google" id="ProtNLM"/>
    </source>
</evidence>
<feature type="signal peptide" evidence="2">
    <location>
        <begin position="1"/>
        <end position="23"/>
    </location>
</feature>
<name>A0A5C3EP07_9BASI</name>
<dbReference type="AlphaFoldDB" id="A0A5C3EP07"/>
<evidence type="ECO:0000256" key="1">
    <source>
        <dbReference type="SAM" id="MobiDB-lite"/>
    </source>
</evidence>
<gene>
    <name evidence="3" type="ORF">UTRI_06677</name>
</gene>
<evidence type="ECO:0000313" key="4">
    <source>
        <dbReference type="Proteomes" id="UP000324022"/>
    </source>
</evidence>
<dbReference type="OrthoDB" id="2555955at2759"/>
<feature type="region of interest" description="Disordered" evidence="1">
    <location>
        <begin position="74"/>
        <end position="94"/>
    </location>
</feature>